<dbReference type="InterPro" id="IPR008979">
    <property type="entry name" value="Galactose-bd-like_sf"/>
</dbReference>
<keyword evidence="5 8" id="KW-0378">Hydrolase</keyword>
<dbReference type="InterPro" id="IPR006103">
    <property type="entry name" value="Glyco_hydro_2_cat"/>
</dbReference>
<dbReference type="Pfam" id="PF02837">
    <property type="entry name" value="Glyco_hydro_2_N"/>
    <property type="match status" value="1"/>
</dbReference>
<evidence type="ECO:0000256" key="2">
    <source>
        <dbReference type="ARBA" id="ARBA00007401"/>
    </source>
</evidence>
<dbReference type="Pfam" id="PF16353">
    <property type="entry name" value="LacZ_4"/>
    <property type="match status" value="1"/>
</dbReference>
<dbReference type="SUPFAM" id="SSF49303">
    <property type="entry name" value="beta-Galactosidase/glucuronidase domain"/>
    <property type="match status" value="2"/>
</dbReference>
<dbReference type="GO" id="GO:0009341">
    <property type="term" value="C:beta-galactosidase complex"/>
    <property type="evidence" value="ECO:0007669"/>
    <property type="project" value="InterPro"/>
</dbReference>
<dbReference type="InterPro" id="IPR023230">
    <property type="entry name" value="Glyco_hydro_2_CS"/>
</dbReference>
<evidence type="ECO:0000256" key="7">
    <source>
        <dbReference type="ARBA" id="ARBA00032230"/>
    </source>
</evidence>
<dbReference type="SMART" id="SM01038">
    <property type="entry name" value="Bgal_small_N"/>
    <property type="match status" value="1"/>
</dbReference>
<gene>
    <name evidence="10" type="ORF">EII34_12615</name>
</gene>
<dbReference type="GO" id="GO:0005990">
    <property type="term" value="P:lactose catabolic process"/>
    <property type="evidence" value="ECO:0007669"/>
    <property type="project" value="TreeGrafter"/>
</dbReference>
<accession>A0A3P1T3U6</accession>
<dbReference type="Gene3D" id="2.70.98.10">
    <property type="match status" value="1"/>
</dbReference>
<dbReference type="InterPro" id="IPR014718">
    <property type="entry name" value="GH-type_carb-bd"/>
</dbReference>
<dbReference type="InterPro" id="IPR017853">
    <property type="entry name" value="GH"/>
</dbReference>
<comment type="similarity">
    <text evidence="2 8">Belongs to the glycosyl hydrolase 2 family.</text>
</comment>
<dbReference type="Pfam" id="PF00703">
    <property type="entry name" value="Glyco_hydro_2"/>
    <property type="match status" value="1"/>
</dbReference>
<evidence type="ECO:0000256" key="5">
    <source>
        <dbReference type="ARBA" id="ARBA00022801"/>
    </source>
</evidence>
<evidence type="ECO:0000256" key="6">
    <source>
        <dbReference type="ARBA" id="ARBA00023295"/>
    </source>
</evidence>
<dbReference type="PROSITE" id="PS00608">
    <property type="entry name" value="GLYCOSYL_HYDROL_F2_2"/>
    <property type="match status" value="1"/>
</dbReference>
<dbReference type="SUPFAM" id="SSF49785">
    <property type="entry name" value="Galactose-binding domain-like"/>
    <property type="match status" value="1"/>
</dbReference>
<dbReference type="Gene3D" id="3.20.20.80">
    <property type="entry name" value="Glycosidases"/>
    <property type="match status" value="1"/>
</dbReference>
<protein>
    <recommendedName>
        <fullName evidence="4 8">Beta-galactosidase</fullName>
        <ecNumber evidence="3 8">3.2.1.23</ecNumber>
    </recommendedName>
    <alternativeName>
        <fullName evidence="7 8">Lactase</fullName>
    </alternativeName>
</protein>
<dbReference type="InterPro" id="IPR006102">
    <property type="entry name" value="Ig-like_GH2"/>
</dbReference>
<dbReference type="Gene3D" id="2.60.120.260">
    <property type="entry name" value="Galactose-binding domain-like"/>
    <property type="match status" value="1"/>
</dbReference>
<evidence type="ECO:0000259" key="9">
    <source>
        <dbReference type="SMART" id="SM01038"/>
    </source>
</evidence>
<dbReference type="GO" id="GO:0004565">
    <property type="term" value="F:beta-galactosidase activity"/>
    <property type="evidence" value="ECO:0007669"/>
    <property type="project" value="UniProtKB-EC"/>
</dbReference>
<dbReference type="InterPro" id="IPR013783">
    <property type="entry name" value="Ig-like_fold"/>
</dbReference>
<dbReference type="Gene3D" id="2.60.40.10">
    <property type="entry name" value="Immunoglobulins"/>
    <property type="match status" value="2"/>
</dbReference>
<dbReference type="SUPFAM" id="SSF74650">
    <property type="entry name" value="Galactose mutarotase-like"/>
    <property type="match status" value="1"/>
</dbReference>
<sequence>MTIDASLLSDPERFAENTLPPRSDHRWFASRQEALQGISGFEQSLNGTWRIHHAPDLATRPDGFEAADLDVSGWAEIPVPAHLQLHGFGRPHYTNVAYPWDGRVDIRPGELPEANPVGSYVRDFEVTELAEGERLVVRFDGVESAFGVWVGGTWIGYSTDSFTPAEFDITAAVVPGRNRIAVQVVQFSSGSWLEDQDFFRFSGIFRDVTLLRLPAAHVADLRVTTEVSDDLDRATVRLSTTLQGDGEVKAVLDGVGELTGGVIEVPGPRLWSAEDPQLYDLWVEVHREGRVVEVIRQRVGIRRFGIEDGLLKLNGQRIVFNGVNRHEFGRNGRVMTRDEIAHDLRLLKAHNVNAVRTSHYPNSTAFYELCDELGLLVIDEMNLETHGVWEAHERGRIEQAEVVPGDRPEWQGALLFRAANMLARDVNHPSVVMWSCGNESYGGSNLLAVADWFRSQDSRPVHYEGVHWDRRLPETSDVVSRMYATAAEIESYLAEHRDKPFILCEYAHAMGNSFGAVEKYTELAWREPLYQGGFVWDFADQALPAVAPDGTPYWGYGGDFGDHPNDGDFSGNGLCFADHTPKPLLIEAKQLYRPVDIQPDVDGVVVTNRQVLTRTDVLRLLVRLLHDGRQVESQEMPLDIAPGESARLAWPEWSVSGDGEFVAEVSCQLREATAWAPAGHEVAFAQQVLHTSTPQRVLPSAPQLVVGTLNTGVRGDGFDLLFTEAHGGLSSWRLGEWELLAGRVRPCFWHAPTSNERGWGSPHRDGMWLLASRYPVFDGFPESRVVGQQAIITHRFRLPGDGSCTMTHAVDGQGRIEVGLEVTPGVDWPDPPELSLLIPLDGMLDRLRWYGEGPHESACDRRSSARIGLWEQRVADQLTPYIRPQEAGGHTGVRWAEVGCDDAVLRFEAIDAHMEFSALPWTPFEVENAEHPWQLPPSNRTVVRATWRRRGVGGDDSWGARTHPEFLLPTGRLQFRVAMQALPRSSGS</sequence>
<evidence type="ECO:0000313" key="11">
    <source>
        <dbReference type="Proteomes" id="UP000280819"/>
    </source>
</evidence>
<dbReference type="EC" id="3.2.1.23" evidence="3 8"/>
<organism evidence="10 11">
    <name type="scientific">Arachnia propionica</name>
    <dbReference type="NCBI Taxonomy" id="1750"/>
    <lineage>
        <taxon>Bacteria</taxon>
        <taxon>Bacillati</taxon>
        <taxon>Actinomycetota</taxon>
        <taxon>Actinomycetes</taxon>
        <taxon>Propionibacteriales</taxon>
        <taxon>Propionibacteriaceae</taxon>
        <taxon>Arachnia</taxon>
    </lineage>
</organism>
<dbReference type="InterPro" id="IPR036156">
    <property type="entry name" value="Beta-gal/glucu_dom_sf"/>
</dbReference>
<dbReference type="EMBL" id="RQZG01000016">
    <property type="protein sequence ID" value="RRD03835.1"/>
    <property type="molecule type" value="Genomic_DNA"/>
</dbReference>
<evidence type="ECO:0000256" key="3">
    <source>
        <dbReference type="ARBA" id="ARBA00012756"/>
    </source>
</evidence>
<comment type="catalytic activity">
    <reaction evidence="1 8">
        <text>Hydrolysis of terminal non-reducing beta-D-galactose residues in beta-D-galactosides.</text>
        <dbReference type="EC" id="3.2.1.23"/>
    </reaction>
</comment>
<dbReference type="InterPro" id="IPR023232">
    <property type="entry name" value="Glyco_hydro_2_AS"/>
</dbReference>
<dbReference type="InterPro" id="IPR011013">
    <property type="entry name" value="Gal_mutarotase_sf_dom"/>
</dbReference>
<dbReference type="PANTHER" id="PTHR46323:SF2">
    <property type="entry name" value="BETA-GALACTOSIDASE"/>
    <property type="match status" value="1"/>
</dbReference>
<dbReference type="InterPro" id="IPR004199">
    <property type="entry name" value="B-gal_small/dom_5"/>
</dbReference>
<dbReference type="Pfam" id="PF02929">
    <property type="entry name" value="Bgal_small_N"/>
    <property type="match status" value="1"/>
</dbReference>
<reference evidence="10 11" key="1">
    <citation type="submission" date="2018-11" db="EMBL/GenBank/DDBJ databases">
        <title>Genomes From Bacteria Associated with the Canine Oral Cavity: a Test Case for Automated Genome-Based Taxonomic Assignment.</title>
        <authorList>
            <person name="Coil D.A."/>
            <person name="Jospin G."/>
            <person name="Darling A.E."/>
            <person name="Wallis C."/>
            <person name="Davis I.J."/>
            <person name="Harris S."/>
            <person name="Eisen J.A."/>
            <person name="Holcombe L.J."/>
            <person name="O'Flynn C."/>
        </authorList>
    </citation>
    <scope>NUCLEOTIDE SEQUENCE [LARGE SCALE GENOMIC DNA]</scope>
    <source>
        <strain evidence="10 11">OH887_COT-365</strain>
    </source>
</reference>
<dbReference type="GO" id="GO:0030246">
    <property type="term" value="F:carbohydrate binding"/>
    <property type="evidence" value="ECO:0007669"/>
    <property type="project" value="InterPro"/>
</dbReference>
<dbReference type="InterPro" id="IPR050347">
    <property type="entry name" value="Bact_Beta-galactosidase"/>
</dbReference>
<dbReference type="AlphaFoldDB" id="A0A3P1T3U6"/>
<dbReference type="Proteomes" id="UP000280819">
    <property type="component" value="Unassembled WGS sequence"/>
</dbReference>
<evidence type="ECO:0000313" key="10">
    <source>
        <dbReference type="EMBL" id="RRD03835.1"/>
    </source>
</evidence>
<comment type="caution">
    <text evidence="10">The sequence shown here is derived from an EMBL/GenBank/DDBJ whole genome shotgun (WGS) entry which is preliminary data.</text>
</comment>
<dbReference type="InterPro" id="IPR006101">
    <property type="entry name" value="Glyco_hydro_2"/>
</dbReference>
<evidence type="ECO:0000256" key="1">
    <source>
        <dbReference type="ARBA" id="ARBA00001412"/>
    </source>
</evidence>
<evidence type="ECO:0000256" key="4">
    <source>
        <dbReference type="ARBA" id="ARBA00013303"/>
    </source>
</evidence>
<name>A0A3P1T3U6_9ACTN</name>
<dbReference type="InterPro" id="IPR006104">
    <property type="entry name" value="Glyco_hydro_2_N"/>
</dbReference>
<dbReference type="SUPFAM" id="SSF51445">
    <property type="entry name" value="(Trans)glycosidases"/>
    <property type="match status" value="1"/>
</dbReference>
<dbReference type="PROSITE" id="PS00719">
    <property type="entry name" value="GLYCOSYL_HYDROL_F2_1"/>
    <property type="match status" value="1"/>
</dbReference>
<dbReference type="OrthoDB" id="9762066at2"/>
<dbReference type="InterPro" id="IPR032312">
    <property type="entry name" value="LacZ_4"/>
</dbReference>
<feature type="domain" description="Beta galactosidase small chain/" evidence="9">
    <location>
        <begin position="712"/>
        <end position="980"/>
    </location>
</feature>
<keyword evidence="6 8" id="KW-0326">Glycosidase</keyword>
<dbReference type="RefSeq" id="WP_124845525.1">
    <property type="nucleotide sequence ID" value="NZ_RQZG01000016.1"/>
</dbReference>
<proteinExistence type="inferred from homology"/>
<dbReference type="PRINTS" id="PR00132">
    <property type="entry name" value="GLHYDRLASE2"/>
</dbReference>
<dbReference type="PANTHER" id="PTHR46323">
    <property type="entry name" value="BETA-GALACTOSIDASE"/>
    <property type="match status" value="1"/>
</dbReference>
<dbReference type="Pfam" id="PF02836">
    <property type="entry name" value="Glyco_hydro_2_C"/>
    <property type="match status" value="1"/>
</dbReference>
<evidence type="ECO:0000256" key="8">
    <source>
        <dbReference type="RuleBase" id="RU361154"/>
    </source>
</evidence>